<dbReference type="InterPro" id="IPR038081">
    <property type="entry name" value="CalX-like_sf"/>
</dbReference>
<dbReference type="PROSITE" id="PS50022">
    <property type="entry name" value="FA58C_3"/>
    <property type="match status" value="1"/>
</dbReference>
<protein>
    <recommendedName>
        <fullName evidence="2">alpha-L-fucosidase</fullName>
        <ecNumber evidence="2">3.2.1.51</ecNumber>
    </recommendedName>
</protein>
<dbReference type="SUPFAM" id="SSF51445">
    <property type="entry name" value="(Trans)glycosidases"/>
    <property type="match status" value="1"/>
</dbReference>
<feature type="region of interest" description="Disordered" evidence="8">
    <location>
        <begin position="293"/>
        <end position="321"/>
    </location>
</feature>
<dbReference type="InterPro" id="IPR036116">
    <property type="entry name" value="FN3_sf"/>
</dbReference>
<dbReference type="SUPFAM" id="SSF49785">
    <property type="entry name" value="Galactose-binding domain-like"/>
    <property type="match status" value="3"/>
</dbReference>
<dbReference type="PROSITE" id="PS50853">
    <property type="entry name" value="FN3"/>
    <property type="match status" value="2"/>
</dbReference>
<proteinExistence type="inferred from homology"/>
<evidence type="ECO:0000256" key="3">
    <source>
        <dbReference type="ARBA" id="ARBA00022729"/>
    </source>
</evidence>
<keyword evidence="7" id="KW-0326">Glycosidase</keyword>
<evidence type="ECO:0000256" key="6">
    <source>
        <dbReference type="ARBA" id="ARBA00022837"/>
    </source>
</evidence>
<dbReference type="SUPFAM" id="SSF49373">
    <property type="entry name" value="Invasin/intimin cell-adhesion fragments"/>
    <property type="match status" value="7"/>
</dbReference>
<dbReference type="InterPro" id="IPR013783">
    <property type="entry name" value="Ig-like_fold"/>
</dbReference>
<dbReference type="Gene3D" id="2.60.40.10">
    <property type="entry name" value="Immunoglobulins"/>
    <property type="match status" value="2"/>
</dbReference>
<feature type="domain" description="Fibronectin type-III" evidence="11">
    <location>
        <begin position="1854"/>
        <end position="1941"/>
    </location>
</feature>
<evidence type="ECO:0000256" key="7">
    <source>
        <dbReference type="ARBA" id="ARBA00023295"/>
    </source>
</evidence>
<dbReference type="Gene3D" id="2.60.40.1080">
    <property type="match status" value="7"/>
</dbReference>
<dbReference type="InterPro" id="IPR017853">
    <property type="entry name" value="GH"/>
</dbReference>
<dbReference type="InterPro" id="IPR008979">
    <property type="entry name" value="Galactose-bd-like_sf"/>
</dbReference>
<dbReference type="Proteomes" id="UP000306509">
    <property type="component" value="Unassembled WGS sequence"/>
</dbReference>
<dbReference type="Gene3D" id="3.20.20.80">
    <property type="entry name" value="Glycosidases"/>
    <property type="match status" value="1"/>
</dbReference>
<dbReference type="CDD" id="cd02795">
    <property type="entry name" value="CBM6-CBM35-CBM36_like"/>
    <property type="match status" value="2"/>
</dbReference>
<evidence type="ECO:0000256" key="2">
    <source>
        <dbReference type="ARBA" id="ARBA00012662"/>
    </source>
</evidence>
<evidence type="ECO:0000256" key="9">
    <source>
        <dbReference type="SAM" id="SignalP"/>
    </source>
</evidence>
<dbReference type="EC" id="3.2.1.51" evidence="2"/>
<dbReference type="EMBL" id="QGQD01000057">
    <property type="protein sequence ID" value="TLD00190.1"/>
    <property type="molecule type" value="Genomic_DNA"/>
</dbReference>
<feature type="compositionally biased region" description="Basic and acidic residues" evidence="8">
    <location>
        <begin position="293"/>
        <end position="307"/>
    </location>
</feature>
<comment type="caution">
    <text evidence="12">The sequence shown here is derived from an EMBL/GenBank/DDBJ whole genome shotgun (WGS) entry which is preliminary data.</text>
</comment>
<dbReference type="InterPro" id="IPR003644">
    <property type="entry name" value="Calx_beta"/>
</dbReference>
<evidence type="ECO:0000313" key="13">
    <source>
        <dbReference type="Proteomes" id="UP000306509"/>
    </source>
</evidence>
<dbReference type="Pfam" id="PF03160">
    <property type="entry name" value="Calx-beta"/>
    <property type="match status" value="1"/>
</dbReference>
<dbReference type="GO" id="GO:0004560">
    <property type="term" value="F:alpha-L-fucosidase activity"/>
    <property type="evidence" value="ECO:0007669"/>
    <property type="project" value="InterPro"/>
</dbReference>
<feature type="signal peptide" evidence="9">
    <location>
        <begin position="1"/>
        <end position="24"/>
    </location>
</feature>
<dbReference type="SMART" id="SM00812">
    <property type="entry name" value="Alpha_L_fucos"/>
    <property type="match status" value="1"/>
</dbReference>
<dbReference type="PANTHER" id="PTHR10030">
    <property type="entry name" value="ALPHA-L-FUCOSIDASE"/>
    <property type="match status" value="1"/>
</dbReference>
<dbReference type="Pfam" id="PF00041">
    <property type="entry name" value="fn3"/>
    <property type="match status" value="1"/>
</dbReference>
<dbReference type="GO" id="GO:0005764">
    <property type="term" value="C:lysosome"/>
    <property type="evidence" value="ECO:0007669"/>
    <property type="project" value="TreeGrafter"/>
</dbReference>
<evidence type="ECO:0000256" key="1">
    <source>
        <dbReference type="ARBA" id="ARBA00007951"/>
    </source>
</evidence>
<dbReference type="SMART" id="SM00060">
    <property type="entry name" value="FN3"/>
    <property type="match status" value="2"/>
</dbReference>
<evidence type="ECO:0000259" key="11">
    <source>
        <dbReference type="PROSITE" id="PS50853"/>
    </source>
</evidence>
<feature type="domain" description="F5/8 type C" evidence="10">
    <location>
        <begin position="396"/>
        <end position="531"/>
    </location>
</feature>
<dbReference type="RefSeq" id="WP_138002674.1">
    <property type="nucleotide sequence ID" value="NZ_QGQD01000057.1"/>
</dbReference>
<evidence type="ECO:0000256" key="5">
    <source>
        <dbReference type="ARBA" id="ARBA00022801"/>
    </source>
</evidence>
<dbReference type="GO" id="GO:0006004">
    <property type="term" value="P:fucose metabolic process"/>
    <property type="evidence" value="ECO:0007669"/>
    <property type="project" value="TreeGrafter"/>
</dbReference>
<evidence type="ECO:0000256" key="8">
    <source>
        <dbReference type="SAM" id="MobiDB-lite"/>
    </source>
</evidence>
<sequence length="2029" mass="219103" precursor="true">MKKTWKRFVSTAMTAAMIVPGVLAPVSSMSAKAETREVNREGVYSIDLSEKGTAAPAPWGVLPSQNQYDYQKQELAAFCHFGMNTYTNTEWGNGQESPSSFALENDFDADNMVKSLQDAGFKKLIITAKHHDGFCIWRSKYTEHDLESTDYEGDVLKEISAACTKYDMDMGLYLSPWDVNNPSYGYRDEQGNPTDKEHDFLDYNEYYNNQLQEILGNNEYGNDGHFVEVWMDGAKGSGSMAQDYDFDLWFDTIQKNEGVASKNFESDCMLFGAQSRTTVRWIGNESGFANEETWSKSRVDKERDTIDSRQVGGATSGYHDGNQWTVPEVDAKITSGWFWGPGKKTPLSLEQLSNMYFDSVGHGAVLLLNVPPNREGTIDQTILDRVSEFGSNINETFKKNLAAQEGVTISASSVRGDDIAYSPDNLKDNNDDTYWTMNDGSTTGSITIDLGSTKTFDVVSIEEAIKLGQRVSSFTVEYQNQGGEWKKFAEGTTIGPKKLCRKTPVKADKVRINITGSYAVPVISEVGIYKASQGFEIGQAIPDGLDNIDIKDTDTTDGIGFEIGNGWTQETGSQYTNGTNMWANPNAELTLKFKGTKAWLLGTQDPNHGTADLYIDGAAEPVTINTNASKRAVGQVLYETPDLEDGQHTIRLVVKNKAIGLEAALALNNGGKGMFELEQTAYTVPEDTENAFVVKRIGGSKGRATVLFQDNPGTAVQSEYIPTEGIELVFEEGETEKTAHVTTKRQTLNTGDLYFSVDLVEPSDGAVLGFKPSARVTITDADKITKDMVSELIASTDSLVSAYYKEDSWNAMMDAKKEAQKVVDNESATGVAITNAYNNLKAAIDGLVSRDPYTEEDPFAFPAYKDQSKLLEAEFFALDPIEGDKYVRITESDQASNKKEVNWFEPGNKIILHYTAEKAGTYNLEATYRSGRAQNNPNAFVWSGEKIESGSQDVYGEDGATEYHKVVLPIKITEAGAGTLIFTADAKAGPVIDKFEITPNEIDYVKFQIDASAGEHGSISDAGDNEVYQGTDKKFVITPEANYKIDDVLVNGESVKDQLVVEDEAANSYSYTFVNVQANSTIEASFVFDHYTEALPFAFPSDESTANLEAEHFTLYPVNTDKYVRVSDKANASNGKEINWFETGNVIKLPFTAAQAGTYTLTATYRSGRNSSAPNAFVWSGTNVVSGSQDVYGPDANVYKTVALPIVVTKAGAGELAFTADAKAGPVIDKFDVQFTAPAAPVESVELDKTSATLTQVGETLQLTATVAPENATNKNVTWESSNPEAATVDENGLVTAVATGTANITVTTEDGNKTASCEVTVGLRVTGIDFDVTEKTLTASGETFQLNPVFTPQDAMNKELTWRSTNESAATVDQSGLVTAVANGNTEIVAITKDGGYVAACRVNVEIPVRAESVSLDRTTAEITTENGNIQLTATVNPENATNKNVSWKSSDPDIASVDGNGLVTAVSDGPATITVTTEDGGFTAVCEVTVAIVPEVIPVEGITMDITEHTMQKAGEILQLKPQVQPSNASNQKITYNSSNPEAATVDENGCVTAIANGDAVITATTEDGGFEAACTIKVAIPVGVTELILDKKEATLTKAGETLELHETVMPENATNKNVTWISTMPEVADVDQGVVTAAADGTTTIIALTEDGHFTATCQITVSIVKPVTGISLKETHLKFSKAGETAQLKAAIAPEDATNKNVAWTSSDSTVAEVDKNGVVTAIADGKAIITVKSEDGAFMASCEAEVKIDKPVISVTGVSLNKTNAVLYGKGASLQLKAEVYPENAANKKVTWTSKDKKVAKVDSNGKVTAVSNGKTEIIVKTADGNITAKCAITVKEDNKPAVVKPGRVTNVKVSGNATHSMKVTWNKVKDADTYRVYVYNQKFKKWSKAGTTNETGMTIKRLPVGMVCQVKVAAVNKAGKGAYSTAVTTATRPNKVTLKSVKKNTADSVKLTFKNVRSDGFAVYMKAGKGKYKKVDTAKTTTAVVNKLKKGTTYSFKVRAYVKADGKTFYGKYSNVITYKMK</sequence>
<dbReference type="CDD" id="cd00063">
    <property type="entry name" value="FN3"/>
    <property type="match status" value="2"/>
</dbReference>
<evidence type="ECO:0000259" key="10">
    <source>
        <dbReference type="PROSITE" id="PS50022"/>
    </source>
</evidence>
<dbReference type="InterPro" id="IPR057739">
    <property type="entry name" value="Glyco_hydro_29_N"/>
</dbReference>
<feature type="domain" description="Fibronectin type-III" evidence="11">
    <location>
        <begin position="1942"/>
        <end position="2029"/>
    </location>
</feature>
<dbReference type="Gene3D" id="2.60.40.2030">
    <property type="match status" value="1"/>
</dbReference>
<dbReference type="GO" id="GO:0007154">
    <property type="term" value="P:cell communication"/>
    <property type="evidence" value="ECO:0007669"/>
    <property type="project" value="InterPro"/>
</dbReference>
<dbReference type="InterPro" id="IPR003961">
    <property type="entry name" value="FN3_dom"/>
</dbReference>
<comment type="similarity">
    <text evidence="1">Belongs to the glycosyl hydrolase 29 family.</text>
</comment>
<dbReference type="InterPro" id="IPR008964">
    <property type="entry name" value="Invasin/intimin_cell_adhesion"/>
</dbReference>
<dbReference type="Gene3D" id="1.20.1270.90">
    <property type="entry name" value="AF1782-like"/>
    <property type="match status" value="1"/>
</dbReference>
<dbReference type="Pfam" id="PF01120">
    <property type="entry name" value="Alpha_L_fucos"/>
    <property type="match status" value="1"/>
</dbReference>
<dbReference type="Pfam" id="PF00754">
    <property type="entry name" value="F5_F8_type_C"/>
    <property type="match status" value="1"/>
</dbReference>
<dbReference type="GO" id="GO:0016139">
    <property type="term" value="P:glycoside catabolic process"/>
    <property type="evidence" value="ECO:0007669"/>
    <property type="project" value="TreeGrafter"/>
</dbReference>
<dbReference type="InterPro" id="IPR000421">
    <property type="entry name" value="FA58C"/>
</dbReference>
<name>A0A4U8Q5R5_9FIRM</name>
<dbReference type="InterPro" id="IPR003343">
    <property type="entry name" value="Big_2"/>
</dbReference>
<dbReference type="STRING" id="180332.GCA_000797495_05142"/>
<reference evidence="12 13" key="1">
    <citation type="journal article" date="2019" name="Anaerobe">
        <title>Detection of Robinsoniella peoriensis in multiple bone samples of a trauma patient.</title>
        <authorList>
            <person name="Schrottner P."/>
            <person name="Hartwich K."/>
            <person name="Bunk B."/>
            <person name="Schober I."/>
            <person name="Helbig S."/>
            <person name="Rudolph W.W."/>
            <person name="Gunzer F."/>
        </authorList>
    </citation>
    <scope>NUCLEOTIDE SEQUENCE [LARGE SCALE GENOMIC DNA]</scope>
    <source>
        <strain evidence="12 13">DSM 106044</strain>
    </source>
</reference>
<dbReference type="GO" id="GO:0016020">
    <property type="term" value="C:membrane"/>
    <property type="evidence" value="ECO:0007669"/>
    <property type="project" value="InterPro"/>
</dbReference>
<dbReference type="InterPro" id="IPR000933">
    <property type="entry name" value="Glyco_hydro_29"/>
</dbReference>
<gene>
    <name evidence="12" type="ORF">DSM106044_02856</name>
</gene>
<feature type="chain" id="PRO_5038798033" description="alpha-L-fucosidase" evidence="9">
    <location>
        <begin position="25"/>
        <end position="2029"/>
    </location>
</feature>
<keyword evidence="6" id="KW-0106">Calcium</keyword>
<dbReference type="PANTHER" id="PTHR10030:SF37">
    <property type="entry name" value="ALPHA-L-FUCOSIDASE-RELATED"/>
    <property type="match status" value="1"/>
</dbReference>
<keyword evidence="3 9" id="KW-0732">Signal</keyword>
<evidence type="ECO:0000256" key="4">
    <source>
        <dbReference type="ARBA" id="ARBA00022737"/>
    </source>
</evidence>
<dbReference type="Pfam" id="PF02368">
    <property type="entry name" value="Big_2"/>
    <property type="match status" value="7"/>
</dbReference>
<organism evidence="12 13">
    <name type="scientific">Robinsoniella peoriensis</name>
    <dbReference type="NCBI Taxonomy" id="180332"/>
    <lineage>
        <taxon>Bacteria</taxon>
        <taxon>Bacillati</taxon>
        <taxon>Bacillota</taxon>
        <taxon>Clostridia</taxon>
        <taxon>Lachnospirales</taxon>
        <taxon>Lachnospiraceae</taxon>
        <taxon>Robinsoniella</taxon>
    </lineage>
</organism>
<dbReference type="SUPFAM" id="SSF49265">
    <property type="entry name" value="Fibronectin type III"/>
    <property type="match status" value="1"/>
</dbReference>
<dbReference type="SMART" id="SM00635">
    <property type="entry name" value="BID_2"/>
    <property type="match status" value="7"/>
</dbReference>
<dbReference type="Gene3D" id="2.60.120.260">
    <property type="entry name" value="Galactose-binding domain-like"/>
    <property type="match status" value="4"/>
</dbReference>
<accession>A0A4U8Q5R5</accession>
<keyword evidence="4" id="KW-0677">Repeat</keyword>
<keyword evidence="13" id="KW-1185">Reference proteome</keyword>
<evidence type="ECO:0000313" key="12">
    <source>
        <dbReference type="EMBL" id="TLD00190.1"/>
    </source>
</evidence>
<keyword evidence="5" id="KW-0378">Hydrolase</keyword>
<dbReference type="SUPFAM" id="SSF141072">
    <property type="entry name" value="CalX-like"/>
    <property type="match status" value="1"/>
</dbReference>